<dbReference type="STRING" id="1144275.COCOR_07220"/>
<reference evidence="2" key="2">
    <citation type="submission" date="2012-03" db="EMBL/GenBank/DDBJ databases">
        <title>Genome sequence of the fruiting myxobacterium Corallococcus coralloides DSM 2259.</title>
        <authorList>
            <person name="Huntley S."/>
            <person name="Zhang Y."/>
            <person name="Treuner-Lange A."/>
            <person name="Sensen C.W."/>
            <person name="Sogaard-Andersen L."/>
        </authorList>
    </citation>
    <scope>NUCLEOTIDE SEQUENCE [LARGE SCALE GENOMIC DNA]</scope>
    <source>
        <strain evidence="2">ATCC 25202 / DSM 2259 / NBRC 100086 / M2</strain>
    </source>
</reference>
<dbReference type="HOGENOM" id="CLU_1755757_0_0_7"/>
<keyword evidence="2" id="KW-1185">Reference proteome</keyword>
<dbReference type="AlphaFoldDB" id="H8MJT6"/>
<gene>
    <name evidence="1" type="ordered locus">COCOR_07220</name>
</gene>
<organism evidence="1 2">
    <name type="scientific">Corallococcus coralloides (strain ATCC 25202 / DSM 2259 / NBRC 100086 / M2)</name>
    <name type="common">Myxococcus coralloides</name>
    <dbReference type="NCBI Taxonomy" id="1144275"/>
    <lineage>
        <taxon>Bacteria</taxon>
        <taxon>Pseudomonadati</taxon>
        <taxon>Myxococcota</taxon>
        <taxon>Myxococcia</taxon>
        <taxon>Myxococcales</taxon>
        <taxon>Cystobacterineae</taxon>
        <taxon>Myxococcaceae</taxon>
        <taxon>Corallococcus</taxon>
    </lineage>
</organism>
<dbReference type="RefSeq" id="WP_014400003.1">
    <property type="nucleotide sequence ID" value="NC_017030.1"/>
</dbReference>
<evidence type="ECO:0000313" key="1">
    <source>
        <dbReference type="EMBL" id="AFE07403.1"/>
    </source>
</evidence>
<dbReference type="EMBL" id="CP003389">
    <property type="protein sequence ID" value="AFE07403.1"/>
    <property type="molecule type" value="Genomic_DNA"/>
</dbReference>
<evidence type="ECO:0000313" key="2">
    <source>
        <dbReference type="Proteomes" id="UP000007587"/>
    </source>
</evidence>
<proteinExistence type="predicted"/>
<dbReference type="Proteomes" id="UP000007587">
    <property type="component" value="Chromosome"/>
</dbReference>
<name>H8MJT6_CORCM</name>
<protein>
    <submittedName>
        <fullName evidence="1">Uncharacterized protein</fullName>
    </submittedName>
</protein>
<dbReference type="InParanoid" id="H8MJT6"/>
<reference evidence="1 2" key="1">
    <citation type="journal article" date="2012" name="J. Bacteriol.">
        <title>Complete Genome Sequence of the Fruiting Myxobacterium Corallococcus coralloides DSM 2259.</title>
        <authorList>
            <person name="Huntley S."/>
            <person name="Zhang Y."/>
            <person name="Treuner-Lange A."/>
            <person name="Kneip S."/>
            <person name="Sensen C.W."/>
            <person name="Sogaard-Andersen L."/>
        </authorList>
    </citation>
    <scope>NUCLEOTIDE SEQUENCE [LARGE SCALE GENOMIC DNA]</scope>
    <source>
        <strain evidence="2">ATCC 25202 / DSM 2259 / NBRC 100086 / M2</strain>
    </source>
</reference>
<dbReference type="KEGG" id="ccx:COCOR_07220"/>
<sequence>MHPAYLFITKVVCNATDDTFGADDLYGILGNDTFPIGQFKAGDQKDLTVERPIPPGVNGLTIAESDFPGQNDVLDTIDLLQNMDVERVIGILVGDARYDITFRVISAADDATEERCPETCPTCGDGCRKQNPHGGTVHWCGRHEWGAN</sequence>
<accession>H8MJT6</accession>